<dbReference type="CDD" id="cd06174">
    <property type="entry name" value="MFS"/>
    <property type="match status" value="1"/>
</dbReference>
<dbReference type="EMBL" id="JAME01000034">
    <property type="protein sequence ID" value="ETX27361.1"/>
    <property type="molecule type" value="Genomic_DNA"/>
</dbReference>
<protein>
    <recommendedName>
        <fullName evidence="7">Major facilitator superfamily (MFS) profile domain-containing protein</fullName>
    </recommendedName>
</protein>
<dbReference type="SUPFAM" id="SSF103473">
    <property type="entry name" value="MFS general substrate transporter"/>
    <property type="match status" value="1"/>
</dbReference>
<dbReference type="InterPro" id="IPR020846">
    <property type="entry name" value="MFS_dom"/>
</dbReference>
<dbReference type="AlphaFoldDB" id="X7F5H9"/>
<dbReference type="Pfam" id="PF07690">
    <property type="entry name" value="MFS_1"/>
    <property type="match status" value="1"/>
</dbReference>
<evidence type="ECO:0000256" key="4">
    <source>
        <dbReference type="ARBA" id="ARBA00022989"/>
    </source>
</evidence>
<evidence type="ECO:0000259" key="7">
    <source>
        <dbReference type="PROSITE" id="PS50850"/>
    </source>
</evidence>
<dbReference type="RefSeq" id="WP_043773856.1">
    <property type="nucleotide sequence ID" value="NZ_JAME01000034.1"/>
</dbReference>
<dbReference type="PROSITE" id="PS50850">
    <property type="entry name" value="MFS"/>
    <property type="match status" value="1"/>
</dbReference>
<dbReference type="InterPro" id="IPR011701">
    <property type="entry name" value="MFS"/>
</dbReference>
<evidence type="ECO:0000256" key="2">
    <source>
        <dbReference type="ARBA" id="ARBA00022475"/>
    </source>
</evidence>
<keyword evidence="5 6" id="KW-0472">Membrane</keyword>
<feature type="transmembrane region" description="Helical" evidence="6">
    <location>
        <begin position="243"/>
        <end position="263"/>
    </location>
</feature>
<feature type="transmembrane region" description="Helical" evidence="6">
    <location>
        <begin position="269"/>
        <end position="288"/>
    </location>
</feature>
<dbReference type="GO" id="GO:0005886">
    <property type="term" value="C:plasma membrane"/>
    <property type="evidence" value="ECO:0007669"/>
    <property type="project" value="UniProtKB-SubCell"/>
</dbReference>
<dbReference type="PANTHER" id="PTHR43124:SF3">
    <property type="entry name" value="CHLORAMPHENICOL EFFLUX PUMP RV0191"/>
    <property type="match status" value="1"/>
</dbReference>
<sequence length="390" mass="38644">MHATLTVLALWAAGLGAAAQFAKLAVGFEALGAAYPEAGAALGLAVSSLSVMGLIFGLSGGVAVARLGARRALVTGLLLGAAMSALQALSPALPLFLATRVVEGASHIAIAIAAPTMMAELAGARLRPAAMTLWSTFFGVAFALAALGGPALIARYGLPGLFGLHAAYMAAMAGVLAALLPAIPRAPAAATGSGQGWIGQHVALYRAPHLSAPALGWLFYTLTFVALLTLLPRVMGPEMPRWLPAALPLASIGAALTVGTLLLSTLSAVSVVMVSFALSAAAALAWIVTGGAPPVALALFLCLGLVQAASFAAVPELARSPAERALSNGAVAQMGNLGNLAGTPLMLAALGAGGGTAALGLVLAAYLAGLAVHAALARVRAQPISDRRAT</sequence>
<feature type="transmembrane region" description="Helical" evidence="6">
    <location>
        <begin position="133"/>
        <end position="154"/>
    </location>
</feature>
<feature type="transmembrane region" description="Helical" evidence="6">
    <location>
        <begin position="214"/>
        <end position="231"/>
    </location>
</feature>
<comment type="subcellular location">
    <subcellularLocation>
        <location evidence="1">Cell membrane</location>
        <topology evidence="1">Multi-pass membrane protein</topology>
    </subcellularLocation>
</comment>
<keyword evidence="4 6" id="KW-1133">Transmembrane helix</keyword>
<evidence type="ECO:0000256" key="3">
    <source>
        <dbReference type="ARBA" id="ARBA00022692"/>
    </source>
</evidence>
<evidence type="ECO:0000313" key="9">
    <source>
        <dbReference type="Proteomes" id="UP000023430"/>
    </source>
</evidence>
<feature type="transmembrane region" description="Helical" evidence="6">
    <location>
        <begin position="295"/>
        <end position="314"/>
    </location>
</feature>
<feature type="domain" description="Major facilitator superfamily (MFS) profile" evidence="7">
    <location>
        <begin position="6"/>
        <end position="380"/>
    </location>
</feature>
<dbReference type="GO" id="GO:0022857">
    <property type="term" value="F:transmembrane transporter activity"/>
    <property type="evidence" value="ECO:0007669"/>
    <property type="project" value="InterPro"/>
</dbReference>
<evidence type="ECO:0000256" key="5">
    <source>
        <dbReference type="ARBA" id="ARBA00023136"/>
    </source>
</evidence>
<evidence type="ECO:0000256" key="6">
    <source>
        <dbReference type="SAM" id="Phobius"/>
    </source>
</evidence>
<feature type="transmembrane region" description="Helical" evidence="6">
    <location>
        <begin position="345"/>
        <end position="372"/>
    </location>
</feature>
<dbReference type="PANTHER" id="PTHR43124">
    <property type="entry name" value="PURINE EFFLUX PUMP PBUE"/>
    <property type="match status" value="1"/>
</dbReference>
<dbReference type="STRING" id="1449351.RISW2_14290"/>
<organism evidence="8 9">
    <name type="scientific">Roseivivax isoporae LMG 25204</name>
    <dbReference type="NCBI Taxonomy" id="1449351"/>
    <lineage>
        <taxon>Bacteria</taxon>
        <taxon>Pseudomonadati</taxon>
        <taxon>Pseudomonadota</taxon>
        <taxon>Alphaproteobacteria</taxon>
        <taxon>Rhodobacterales</taxon>
        <taxon>Roseobacteraceae</taxon>
        <taxon>Roseivivax</taxon>
    </lineage>
</organism>
<keyword evidence="2" id="KW-1003">Cell membrane</keyword>
<comment type="caution">
    <text evidence="8">The sequence shown here is derived from an EMBL/GenBank/DDBJ whole genome shotgun (WGS) entry which is preliminary data.</text>
</comment>
<evidence type="ECO:0000256" key="1">
    <source>
        <dbReference type="ARBA" id="ARBA00004651"/>
    </source>
</evidence>
<feature type="transmembrane region" description="Helical" evidence="6">
    <location>
        <begin position="72"/>
        <end position="90"/>
    </location>
</feature>
<name>X7F5H9_9RHOB</name>
<dbReference type="OrthoDB" id="6095882at2"/>
<keyword evidence="3 6" id="KW-0812">Transmembrane</keyword>
<feature type="transmembrane region" description="Helical" evidence="6">
    <location>
        <begin position="161"/>
        <end position="183"/>
    </location>
</feature>
<reference evidence="8 9" key="1">
    <citation type="submission" date="2014-01" db="EMBL/GenBank/DDBJ databases">
        <title>Roseivivax isoporae LMG 25204 Genome Sequencing.</title>
        <authorList>
            <person name="Lai Q."/>
            <person name="Li G."/>
            <person name="Shao Z."/>
        </authorList>
    </citation>
    <scope>NUCLEOTIDE SEQUENCE [LARGE SCALE GENOMIC DNA]</scope>
    <source>
        <strain evidence="8 9">LMG 25204</strain>
    </source>
</reference>
<dbReference type="InterPro" id="IPR036259">
    <property type="entry name" value="MFS_trans_sf"/>
</dbReference>
<dbReference type="Proteomes" id="UP000023430">
    <property type="component" value="Unassembled WGS sequence"/>
</dbReference>
<proteinExistence type="predicted"/>
<accession>X7F5H9</accession>
<gene>
    <name evidence="8" type="ORF">RISW2_14290</name>
</gene>
<dbReference type="Gene3D" id="1.20.1250.20">
    <property type="entry name" value="MFS general substrate transporter like domains"/>
    <property type="match status" value="1"/>
</dbReference>
<dbReference type="InterPro" id="IPR050189">
    <property type="entry name" value="MFS_Efflux_Transporters"/>
</dbReference>
<keyword evidence="9" id="KW-1185">Reference proteome</keyword>
<feature type="transmembrane region" description="Helical" evidence="6">
    <location>
        <begin position="42"/>
        <end position="65"/>
    </location>
</feature>
<dbReference type="eggNOG" id="COG2814">
    <property type="taxonomic scope" value="Bacteria"/>
</dbReference>
<evidence type="ECO:0000313" key="8">
    <source>
        <dbReference type="EMBL" id="ETX27361.1"/>
    </source>
</evidence>